<evidence type="ECO:0000313" key="1">
    <source>
        <dbReference type="EMBL" id="JAE19793.1"/>
    </source>
</evidence>
<sequence>MCILTTGSKAYVSTFFGSQRFTAVMAVSVGSWTAKFCKHYLVQKRGEYGFDTRYKCGMV</sequence>
<protein>
    <submittedName>
        <fullName evidence="1">Uncharacterized protein</fullName>
    </submittedName>
</protein>
<proteinExistence type="predicted"/>
<dbReference type="AlphaFoldDB" id="A0A0A9GGI1"/>
<organism evidence="1">
    <name type="scientific">Arundo donax</name>
    <name type="common">Giant reed</name>
    <name type="synonym">Donax arundinaceus</name>
    <dbReference type="NCBI Taxonomy" id="35708"/>
    <lineage>
        <taxon>Eukaryota</taxon>
        <taxon>Viridiplantae</taxon>
        <taxon>Streptophyta</taxon>
        <taxon>Embryophyta</taxon>
        <taxon>Tracheophyta</taxon>
        <taxon>Spermatophyta</taxon>
        <taxon>Magnoliopsida</taxon>
        <taxon>Liliopsida</taxon>
        <taxon>Poales</taxon>
        <taxon>Poaceae</taxon>
        <taxon>PACMAD clade</taxon>
        <taxon>Arundinoideae</taxon>
        <taxon>Arundineae</taxon>
        <taxon>Arundo</taxon>
    </lineage>
</organism>
<reference evidence="1" key="2">
    <citation type="journal article" date="2015" name="Data Brief">
        <title>Shoot transcriptome of the giant reed, Arundo donax.</title>
        <authorList>
            <person name="Barrero R.A."/>
            <person name="Guerrero F.D."/>
            <person name="Moolhuijzen P."/>
            <person name="Goolsby J.A."/>
            <person name="Tidwell J."/>
            <person name="Bellgard S.E."/>
            <person name="Bellgard M.I."/>
        </authorList>
    </citation>
    <scope>NUCLEOTIDE SEQUENCE</scope>
    <source>
        <tissue evidence="1">Shoot tissue taken approximately 20 cm above the soil surface</tissue>
    </source>
</reference>
<accession>A0A0A9GGI1</accession>
<dbReference type="EMBL" id="GBRH01178103">
    <property type="protein sequence ID" value="JAE19793.1"/>
    <property type="molecule type" value="Transcribed_RNA"/>
</dbReference>
<name>A0A0A9GGI1_ARUDO</name>
<reference evidence="1" key="1">
    <citation type="submission" date="2014-09" db="EMBL/GenBank/DDBJ databases">
        <authorList>
            <person name="Magalhaes I.L.F."/>
            <person name="Oliveira U."/>
            <person name="Santos F.R."/>
            <person name="Vidigal T.H.D.A."/>
            <person name="Brescovit A.D."/>
            <person name="Santos A.J."/>
        </authorList>
    </citation>
    <scope>NUCLEOTIDE SEQUENCE</scope>
    <source>
        <tissue evidence="1">Shoot tissue taken approximately 20 cm above the soil surface</tissue>
    </source>
</reference>